<organism evidence="2 3">
    <name type="scientific">Aspergillus coremiiformis</name>
    <dbReference type="NCBI Taxonomy" id="138285"/>
    <lineage>
        <taxon>Eukaryota</taxon>
        <taxon>Fungi</taxon>
        <taxon>Dikarya</taxon>
        <taxon>Ascomycota</taxon>
        <taxon>Pezizomycotina</taxon>
        <taxon>Eurotiomycetes</taxon>
        <taxon>Eurotiomycetidae</taxon>
        <taxon>Eurotiales</taxon>
        <taxon>Aspergillaceae</taxon>
        <taxon>Aspergillus</taxon>
        <taxon>Aspergillus subgen. Circumdati</taxon>
    </lineage>
</organism>
<protein>
    <submittedName>
        <fullName evidence="2">Uncharacterized protein</fullName>
    </submittedName>
</protein>
<keyword evidence="1" id="KW-0812">Transmembrane</keyword>
<keyword evidence="1" id="KW-0472">Membrane</keyword>
<name>A0A5N6YU09_9EURO</name>
<gene>
    <name evidence="2" type="ORF">BDV28DRAFT_71785</name>
</gene>
<keyword evidence="1" id="KW-1133">Transmembrane helix</keyword>
<accession>A0A5N6YU09</accession>
<reference evidence="3" key="1">
    <citation type="submission" date="2019-04" db="EMBL/GenBank/DDBJ databases">
        <title>Friends and foes A comparative genomics studyof 23 Aspergillus species from section Flavi.</title>
        <authorList>
            <consortium name="DOE Joint Genome Institute"/>
            <person name="Kjaerbolling I."/>
            <person name="Vesth T."/>
            <person name="Frisvad J.C."/>
            <person name="Nybo J.L."/>
            <person name="Theobald S."/>
            <person name="Kildgaard S."/>
            <person name="Isbrandt T."/>
            <person name="Kuo A."/>
            <person name="Sato A."/>
            <person name="Lyhne E.K."/>
            <person name="Kogle M.E."/>
            <person name="Wiebenga A."/>
            <person name="Kun R.S."/>
            <person name="Lubbers R.J."/>
            <person name="Makela M.R."/>
            <person name="Barry K."/>
            <person name="Chovatia M."/>
            <person name="Clum A."/>
            <person name="Daum C."/>
            <person name="Haridas S."/>
            <person name="He G."/>
            <person name="LaButti K."/>
            <person name="Lipzen A."/>
            <person name="Mondo S."/>
            <person name="Riley R."/>
            <person name="Salamov A."/>
            <person name="Simmons B.A."/>
            <person name="Magnuson J.K."/>
            <person name="Henrissat B."/>
            <person name="Mortensen U.H."/>
            <person name="Larsen T.O."/>
            <person name="Devries R.P."/>
            <person name="Grigoriev I.V."/>
            <person name="Machida M."/>
            <person name="Baker S.E."/>
            <person name="Andersen M.R."/>
        </authorList>
    </citation>
    <scope>NUCLEOTIDE SEQUENCE [LARGE SCALE GENOMIC DNA]</scope>
    <source>
        <strain evidence="3">CBS 553.77</strain>
    </source>
</reference>
<evidence type="ECO:0000313" key="2">
    <source>
        <dbReference type="EMBL" id="KAE8348984.1"/>
    </source>
</evidence>
<sequence length="85" mass="10266">MGFFFVFFYLVSLWDIYVTFFFFLFVPSLMRFLLLHGIRRIRDILGMEYFQHFERSPSVTVTLACVCNLFCSRLRVNSQRCTVQK</sequence>
<dbReference type="Proteomes" id="UP000327118">
    <property type="component" value="Unassembled WGS sequence"/>
</dbReference>
<dbReference type="AlphaFoldDB" id="A0A5N6YU09"/>
<feature type="transmembrane region" description="Helical" evidence="1">
    <location>
        <begin position="6"/>
        <end position="34"/>
    </location>
</feature>
<evidence type="ECO:0000256" key="1">
    <source>
        <dbReference type="SAM" id="Phobius"/>
    </source>
</evidence>
<evidence type="ECO:0000313" key="3">
    <source>
        <dbReference type="Proteomes" id="UP000327118"/>
    </source>
</evidence>
<proteinExistence type="predicted"/>
<dbReference type="EMBL" id="ML739363">
    <property type="protein sequence ID" value="KAE8348984.1"/>
    <property type="molecule type" value="Genomic_DNA"/>
</dbReference>
<keyword evidence="3" id="KW-1185">Reference proteome</keyword>